<keyword evidence="12" id="KW-0325">Glycoprotein</keyword>
<dbReference type="FunCoup" id="A0A6I8UPK1">
    <property type="interactions" value="66"/>
</dbReference>
<evidence type="ECO:0000256" key="3">
    <source>
        <dbReference type="ARBA" id="ARBA00004319"/>
    </source>
</evidence>
<evidence type="ECO:0000256" key="2">
    <source>
        <dbReference type="ARBA" id="ARBA00002035"/>
    </source>
</evidence>
<comment type="subcellular location">
    <subcellularLocation>
        <location evidence="3">Endoplasmic reticulum lumen</location>
    </subcellularLocation>
</comment>
<dbReference type="Pfam" id="PF13640">
    <property type="entry name" value="2OG-FeII_Oxy_3"/>
    <property type="match status" value="1"/>
</dbReference>
<evidence type="ECO:0000313" key="14">
    <source>
        <dbReference type="Proteomes" id="UP000001819"/>
    </source>
</evidence>
<gene>
    <name evidence="15" type="primary">LOC4801709</name>
</gene>
<keyword evidence="7" id="KW-0256">Endoplasmic reticulum</keyword>
<dbReference type="Gene3D" id="6.10.140.1460">
    <property type="match status" value="1"/>
</dbReference>
<evidence type="ECO:0000256" key="7">
    <source>
        <dbReference type="ARBA" id="ARBA00022824"/>
    </source>
</evidence>
<dbReference type="InterPro" id="IPR013547">
    <property type="entry name" value="P4H_N"/>
</dbReference>
<evidence type="ECO:0000256" key="12">
    <source>
        <dbReference type="ARBA" id="ARBA00023180"/>
    </source>
</evidence>
<dbReference type="InterPro" id="IPR011990">
    <property type="entry name" value="TPR-like_helical_dom_sf"/>
</dbReference>
<evidence type="ECO:0000256" key="1">
    <source>
        <dbReference type="ARBA" id="ARBA00001961"/>
    </source>
</evidence>
<keyword evidence="9" id="KW-0223">Dioxygenase</keyword>
<organism evidence="14 15">
    <name type="scientific">Drosophila pseudoobscura pseudoobscura</name>
    <name type="common">Fruit fly</name>
    <dbReference type="NCBI Taxonomy" id="46245"/>
    <lineage>
        <taxon>Eukaryota</taxon>
        <taxon>Metazoa</taxon>
        <taxon>Ecdysozoa</taxon>
        <taxon>Arthropoda</taxon>
        <taxon>Hexapoda</taxon>
        <taxon>Insecta</taxon>
        <taxon>Pterygota</taxon>
        <taxon>Neoptera</taxon>
        <taxon>Endopterygota</taxon>
        <taxon>Diptera</taxon>
        <taxon>Brachycera</taxon>
        <taxon>Muscomorpha</taxon>
        <taxon>Ephydroidea</taxon>
        <taxon>Drosophilidae</taxon>
        <taxon>Drosophila</taxon>
        <taxon>Sophophora</taxon>
    </lineage>
</organism>
<dbReference type="Gene3D" id="1.25.40.10">
    <property type="entry name" value="Tetratricopeptide repeat domain"/>
    <property type="match status" value="1"/>
</dbReference>
<keyword evidence="10" id="KW-0560">Oxidoreductase</keyword>
<dbReference type="InterPro" id="IPR045054">
    <property type="entry name" value="P4HA-like"/>
</dbReference>
<dbReference type="Gene3D" id="2.60.120.620">
    <property type="entry name" value="q2cbj1_9rhob like domain"/>
    <property type="match status" value="1"/>
</dbReference>
<reference evidence="15" key="2">
    <citation type="submission" date="2025-08" db="UniProtKB">
        <authorList>
            <consortium name="RefSeq"/>
        </authorList>
    </citation>
    <scope>IDENTIFICATION</scope>
    <source>
        <strain evidence="15">MV-25-SWS-2005</strain>
        <tissue evidence="15">Whole body</tissue>
    </source>
</reference>
<dbReference type="PANTHER" id="PTHR10869:SF244">
    <property type="entry name" value="PROLYL 4-HYDROXYLASE SUBUNIT ALPHA-2"/>
    <property type="match status" value="1"/>
</dbReference>
<dbReference type="InterPro" id="IPR006620">
    <property type="entry name" value="Pro_4_hyd_alph"/>
</dbReference>
<keyword evidence="11" id="KW-0408">Iron</keyword>
<evidence type="ECO:0000256" key="10">
    <source>
        <dbReference type="ARBA" id="ARBA00023002"/>
    </source>
</evidence>
<name>A0A6I8UPK1_DROPS</name>
<dbReference type="RefSeq" id="XP_001358756.5">
    <property type="nucleotide sequence ID" value="XM_001358719.5"/>
</dbReference>
<accession>A0A6I8UPK1</accession>
<reference evidence="14" key="1">
    <citation type="submission" date="2024-06" db="UniProtKB">
        <authorList>
            <consortium name="RefSeq"/>
        </authorList>
    </citation>
    <scope>NUCLEOTIDE SEQUENCE [LARGE SCALE GENOMIC DNA]</scope>
    <source>
        <strain evidence="14">MV2-25</strain>
    </source>
</reference>
<sequence>MLDNVRVMCTLSVSIFISISLFAFCLICGNAITNTAHEKSYACSSVALIKLLRVEDELIRNLKSYVAKLKFKHHLVHQALSSMRAGESQMKADYEAYLGNPLNSLGLIHRLHRDWEQLVRYTSEVQENEREHIKHAHRMRMLLPSTLDMEEACRGIDNLVSFYELQPEDLADGTLVAGDSQPATALSPPDCHALGNFCRTDRNNRRAEAWFTASLKRYNEERLEYSAFGFSRQTIHNSWGVLLMKSQQETAAVAHISNYIKEQYSAKITYKRGCNGVFRAPSYLHCSYNSTTTAFARIAPLKMEELSHDPYMVLFHDVVYESEIDFLLNATQLKASLVGQYQYSPVRTSKEQHFVEYNDTAVVKTLHRRLNDMTGLDMIESDALTLINYGMGGHYDVHYDSHNYSEANRLILGDRIATVLFYVGEVDSGGATTFPYINVSVTPKKGSAVLWYNLDNAGQMNPKAIHAGCPVIVGSKYVLTKWINEIPQLFLAPCVRNDTFRLKSR</sequence>
<comment type="similarity">
    <text evidence="4">Belongs to the P4HA family.</text>
</comment>
<keyword evidence="6" id="KW-0479">Metal-binding</keyword>
<comment type="function">
    <text evidence="2">Catalyzes the post-translational formation of 4-hydroxyproline in -Xaa-Pro-Gly- sequences in collagens and other proteins.</text>
</comment>
<evidence type="ECO:0000313" key="15">
    <source>
        <dbReference type="RefSeq" id="XP_001358756.5"/>
    </source>
</evidence>
<dbReference type="InParanoid" id="A0A6I8UPK1"/>
<evidence type="ECO:0000256" key="6">
    <source>
        <dbReference type="ARBA" id="ARBA00022723"/>
    </source>
</evidence>
<dbReference type="InterPro" id="IPR044862">
    <property type="entry name" value="Pro_4_hyd_alph_FE2OG_OXY"/>
</dbReference>
<dbReference type="GO" id="GO:0031418">
    <property type="term" value="F:L-ascorbic acid binding"/>
    <property type="evidence" value="ECO:0007669"/>
    <property type="project" value="UniProtKB-KW"/>
</dbReference>
<evidence type="ECO:0000259" key="13">
    <source>
        <dbReference type="PROSITE" id="PS51471"/>
    </source>
</evidence>
<dbReference type="GO" id="GO:0005788">
    <property type="term" value="C:endoplasmic reticulum lumen"/>
    <property type="evidence" value="ECO:0007669"/>
    <property type="project" value="UniProtKB-SubCell"/>
</dbReference>
<dbReference type="InterPro" id="IPR005123">
    <property type="entry name" value="Oxoglu/Fe-dep_dioxygenase_dom"/>
</dbReference>
<keyword evidence="8" id="KW-0847">Vitamin C</keyword>
<dbReference type="PANTHER" id="PTHR10869">
    <property type="entry name" value="PROLYL 4-HYDROXYLASE ALPHA SUBUNIT"/>
    <property type="match status" value="1"/>
</dbReference>
<dbReference type="Pfam" id="PF08336">
    <property type="entry name" value="P4Ha_N"/>
    <property type="match status" value="1"/>
</dbReference>
<evidence type="ECO:0000256" key="9">
    <source>
        <dbReference type="ARBA" id="ARBA00022964"/>
    </source>
</evidence>
<proteinExistence type="inferred from homology"/>
<dbReference type="GO" id="GO:0004656">
    <property type="term" value="F:procollagen-proline 4-dioxygenase activity"/>
    <property type="evidence" value="ECO:0007669"/>
    <property type="project" value="UniProtKB-EC"/>
</dbReference>
<dbReference type="Proteomes" id="UP000001819">
    <property type="component" value="Chromosome 2"/>
</dbReference>
<protein>
    <recommendedName>
        <fullName evidence="5">procollagen-proline 4-dioxygenase</fullName>
        <ecNumber evidence="5">1.14.11.2</ecNumber>
    </recommendedName>
</protein>
<comment type="cofactor">
    <cofactor evidence="1">
        <name>L-ascorbate</name>
        <dbReference type="ChEBI" id="CHEBI:38290"/>
    </cofactor>
</comment>
<dbReference type="PROSITE" id="PS51471">
    <property type="entry name" value="FE2OG_OXY"/>
    <property type="match status" value="1"/>
</dbReference>
<dbReference type="SMART" id="SM00702">
    <property type="entry name" value="P4Hc"/>
    <property type="match status" value="1"/>
</dbReference>
<evidence type="ECO:0000256" key="11">
    <source>
        <dbReference type="ARBA" id="ARBA00023004"/>
    </source>
</evidence>
<dbReference type="GO" id="GO:0005506">
    <property type="term" value="F:iron ion binding"/>
    <property type="evidence" value="ECO:0007669"/>
    <property type="project" value="InterPro"/>
</dbReference>
<feature type="domain" description="Fe2OG dioxygenase" evidence="13">
    <location>
        <begin position="380"/>
        <end position="485"/>
    </location>
</feature>
<evidence type="ECO:0000256" key="5">
    <source>
        <dbReference type="ARBA" id="ARBA00012269"/>
    </source>
</evidence>
<dbReference type="AlphaFoldDB" id="A0A6I8UPK1"/>
<evidence type="ECO:0000256" key="8">
    <source>
        <dbReference type="ARBA" id="ARBA00022896"/>
    </source>
</evidence>
<dbReference type="KEGG" id="dpo:4801709"/>
<keyword evidence="14" id="KW-1185">Reference proteome</keyword>
<evidence type="ECO:0000256" key="4">
    <source>
        <dbReference type="ARBA" id="ARBA00006511"/>
    </source>
</evidence>
<dbReference type="EC" id="1.14.11.2" evidence="5"/>